<gene>
    <name evidence="5" type="ORF">MELLADRAFT_76395</name>
</gene>
<dbReference type="InterPro" id="IPR047233">
    <property type="entry name" value="UAH_cupin"/>
</dbReference>
<dbReference type="FunCoup" id="F4R4U0">
    <property type="interactions" value="46"/>
</dbReference>
<dbReference type="RefSeq" id="XP_007403806.1">
    <property type="nucleotide sequence ID" value="XM_007403744.1"/>
</dbReference>
<dbReference type="GO" id="GO:0006144">
    <property type="term" value="P:purine nucleobase metabolic process"/>
    <property type="evidence" value="ECO:0007669"/>
    <property type="project" value="UniProtKB-KW"/>
</dbReference>
<reference evidence="6" key="1">
    <citation type="journal article" date="2011" name="Proc. Natl. Acad. Sci. U.S.A.">
        <title>Obligate biotrophy features unraveled by the genomic analysis of rust fungi.</title>
        <authorList>
            <person name="Duplessis S."/>
            <person name="Cuomo C.A."/>
            <person name="Lin Y.-C."/>
            <person name="Aerts A."/>
            <person name="Tisserant E."/>
            <person name="Veneault-Fourrey C."/>
            <person name="Joly D.L."/>
            <person name="Hacquard S."/>
            <person name="Amselem J."/>
            <person name="Cantarel B.L."/>
            <person name="Chiu R."/>
            <person name="Coutinho P.M."/>
            <person name="Feau N."/>
            <person name="Field M."/>
            <person name="Frey P."/>
            <person name="Gelhaye E."/>
            <person name="Goldberg J."/>
            <person name="Grabherr M.G."/>
            <person name="Kodira C.D."/>
            <person name="Kohler A."/>
            <person name="Kuees U."/>
            <person name="Lindquist E.A."/>
            <person name="Lucas S.M."/>
            <person name="Mago R."/>
            <person name="Mauceli E."/>
            <person name="Morin E."/>
            <person name="Murat C."/>
            <person name="Pangilinan J.L."/>
            <person name="Park R."/>
            <person name="Pearson M."/>
            <person name="Quesneville H."/>
            <person name="Rouhier N."/>
            <person name="Sakthikumar S."/>
            <person name="Salamov A.A."/>
            <person name="Schmutz J."/>
            <person name="Selles B."/>
            <person name="Shapiro H."/>
            <person name="Tanguay P."/>
            <person name="Tuskan G.A."/>
            <person name="Henrissat B."/>
            <person name="Van de Peer Y."/>
            <person name="Rouze P."/>
            <person name="Ellis J.G."/>
            <person name="Dodds P.N."/>
            <person name="Schein J.E."/>
            <person name="Zhong S."/>
            <person name="Hamelin R.C."/>
            <person name="Grigoriev I.V."/>
            <person name="Szabo L.J."/>
            <person name="Martin F."/>
        </authorList>
    </citation>
    <scope>NUCLEOTIDE SEQUENCE [LARGE SCALE GENOMIC DNA]</scope>
    <source>
        <strain evidence="6">98AG31 / pathotype 3-4-7</strain>
    </source>
</reference>
<evidence type="ECO:0000256" key="4">
    <source>
        <dbReference type="ARBA" id="ARBA00047684"/>
    </source>
</evidence>
<dbReference type="PANTHER" id="PTHR21221">
    <property type="entry name" value="UREIDOGLYCOLATE HYDROLASE"/>
    <property type="match status" value="1"/>
</dbReference>
<dbReference type="Pfam" id="PF04115">
    <property type="entry name" value="Ureidogly_lyase"/>
    <property type="match status" value="1"/>
</dbReference>
<dbReference type="Gene3D" id="2.60.120.480">
    <property type="entry name" value="Ureidoglycolate hydrolase"/>
    <property type="match status" value="1"/>
</dbReference>
<protein>
    <recommendedName>
        <fullName evidence="7">Ureidoglycolate hydrolase</fullName>
    </recommendedName>
</protein>
<dbReference type="STRING" id="747676.F4R4U0"/>
<evidence type="ECO:0000256" key="2">
    <source>
        <dbReference type="ARBA" id="ARBA00022631"/>
    </source>
</evidence>
<comment type="catalytic activity">
    <reaction evidence="4">
        <text>(S)-ureidoglycolate = urea + glyoxylate</text>
        <dbReference type="Rhea" id="RHEA:11304"/>
        <dbReference type="ChEBI" id="CHEBI:16199"/>
        <dbReference type="ChEBI" id="CHEBI:36655"/>
        <dbReference type="ChEBI" id="CHEBI:57296"/>
        <dbReference type="EC" id="4.3.2.3"/>
    </reaction>
</comment>
<evidence type="ECO:0000256" key="3">
    <source>
        <dbReference type="ARBA" id="ARBA00023239"/>
    </source>
</evidence>
<dbReference type="Proteomes" id="UP000001072">
    <property type="component" value="Unassembled WGS sequence"/>
</dbReference>
<dbReference type="InterPro" id="IPR007247">
    <property type="entry name" value="Ureidogly_lyase"/>
</dbReference>
<comment type="subunit">
    <text evidence="1">Homodimer.</text>
</comment>
<dbReference type="VEuPathDB" id="FungiDB:MELLADRAFT_76395"/>
<dbReference type="AlphaFoldDB" id="F4R4U0"/>
<proteinExistence type="predicted"/>
<evidence type="ECO:0000313" key="6">
    <source>
        <dbReference type="Proteomes" id="UP000001072"/>
    </source>
</evidence>
<dbReference type="SUPFAM" id="SSF51182">
    <property type="entry name" value="RmlC-like cupins"/>
    <property type="match status" value="1"/>
</dbReference>
<keyword evidence="6" id="KW-1185">Reference proteome</keyword>
<dbReference type="GO" id="GO:0004848">
    <property type="term" value="F:ureidoglycolate hydrolase activity"/>
    <property type="evidence" value="ECO:0007669"/>
    <property type="project" value="InterPro"/>
</dbReference>
<evidence type="ECO:0008006" key="7">
    <source>
        <dbReference type="Google" id="ProtNLM"/>
    </source>
</evidence>
<dbReference type="GO" id="GO:0000256">
    <property type="term" value="P:allantoin catabolic process"/>
    <property type="evidence" value="ECO:0007669"/>
    <property type="project" value="InterPro"/>
</dbReference>
<dbReference type="KEGG" id="mlr:MELLADRAFT_76395"/>
<dbReference type="HOGENOM" id="CLU_070848_0_0_1"/>
<dbReference type="CDD" id="cd20298">
    <property type="entry name" value="cupin_UAH"/>
    <property type="match status" value="1"/>
</dbReference>
<dbReference type="eggNOG" id="KOG4145">
    <property type="taxonomic scope" value="Eukaryota"/>
</dbReference>
<dbReference type="PANTHER" id="PTHR21221:SF1">
    <property type="entry name" value="UREIDOGLYCOLATE LYASE"/>
    <property type="match status" value="1"/>
</dbReference>
<keyword evidence="2" id="KW-0659">Purine metabolism</keyword>
<dbReference type="InterPro" id="IPR024060">
    <property type="entry name" value="Ureidoglycolate_lyase_dom_sf"/>
</dbReference>
<keyword evidence="3" id="KW-0456">Lyase</keyword>
<name>F4R4U0_MELLP</name>
<dbReference type="GeneID" id="18932782"/>
<evidence type="ECO:0000256" key="1">
    <source>
        <dbReference type="ARBA" id="ARBA00011738"/>
    </source>
</evidence>
<dbReference type="OrthoDB" id="10266039at2759"/>
<sequence>MTIYPDGGIKRVRLFGRRAPSYDIPLVLPEPKSTTSDLPAPFLCVCPSKPAITVPVLPLTRAAFSPFGYTIEAHDDPRTWHPSIQHKTVNFGSAEKYCDVAQIETLKTPTGVEPKSNLCIFSAQPWPETIGGEGNRRWKLKGLERHAYSSQSFLPLASNKEVSGLGSYLVVVGYDNGDGKPDWKNLRAFLAQADQGISYKPNTWHAPLIAIKEPMNFACIVNETGIPEFDCELVECGGEEVVCELNQ</sequence>
<dbReference type="InParanoid" id="F4R4U0"/>
<dbReference type="GO" id="GO:0050385">
    <property type="term" value="F:ureidoglycolate lyase activity"/>
    <property type="evidence" value="ECO:0007669"/>
    <property type="project" value="UniProtKB-EC"/>
</dbReference>
<organism evidence="6">
    <name type="scientific">Melampsora larici-populina (strain 98AG31 / pathotype 3-4-7)</name>
    <name type="common">Poplar leaf rust fungus</name>
    <dbReference type="NCBI Taxonomy" id="747676"/>
    <lineage>
        <taxon>Eukaryota</taxon>
        <taxon>Fungi</taxon>
        <taxon>Dikarya</taxon>
        <taxon>Basidiomycota</taxon>
        <taxon>Pucciniomycotina</taxon>
        <taxon>Pucciniomycetes</taxon>
        <taxon>Pucciniales</taxon>
        <taxon>Melampsoraceae</taxon>
        <taxon>Melampsora</taxon>
    </lineage>
</organism>
<dbReference type="EMBL" id="GL883090">
    <property type="protein sequence ID" value="EGG12868.1"/>
    <property type="molecule type" value="Genomic_DNA"/>
</dbReference>
<evidence type="ECO:0000313" key="5">
    <source>
        <dbReference type="EMBL" id="EGG12868.1"/>
    </source>
</evidence>
<accession>F4R4U0</accession>
<dbReference type="InterPro" id="IPR011051">
    <property type="entry name" value="RmlC_Cupin_sf"/>
</dbReference>